<sequence length="375" mass="43161">MMESPGPSSAVNICELCDKRTRLYTCPRCGIGYCGTECYKSDSHTDCSESFYRQCVEDELKSQENDPAVRQKMIEILKRVHEADIEDDILKEDFDESSIDDENCPLDSDDEQELLDLESRLQNVNFEDPNELWSALSDAEKQEFEALLKNGEAEKLLPKWIPWWTHRVERKLIQPIEEDTMDDYNDLKYPILIDVPLFNELQKASPCVYFNVTNVIYAYAYIALYYIGDYLNCAEDAANVFLIICANIRNNEVFKDVDSAIESVIGNVKSVDWLPQNEECLAALREAGASILQGPGAEMKTLYISSALSELHRLLTTAKKEISMHKSAKSNQEFTKRFPHRRDSDINLSRKSIILYLKKLEYYLSWVKNYGTELV</sequence>
<proteinExistence type="predicted"/>
<evidence type="ECO:0000313" key="3">
    <source>
        <dbReference type="EMBL" id="CAL1682301.1"/>
    </source>
</evidence>
<dbReference type="InterPro" id="IPR039646">
    <property type="entry name" value="ZNHIT2"/>
</dbReference>
<dbReference type="AlphaFoldDB" id="A0AAV2NR65"/>
<accession>A0AAV2NR65</accession>
<keyword evidence="1" id="KW-0479">Metal-binding</keyword>
<reference evidence="3" key="1">
    <citation type="submission" date="2024-04" db="EMBL/GenBank/DDBJ databases">
        <authorList>
            <consortium name="Molecular Ecology Group"/>
        </authorList>
    </citation>
    <scope>NUCLEOTIDE SEQUENCE</scope>
</reference>
<dbReference type="PANTHER" id="PTHR15555">
    <property type="entry name" value="ZINC FINGER HIT DOMAIN CONTAINING PROTEIN 2 PROTEIN FON -RELATED"/>
    <property type="match status" value="1"/>
</dbReference>
<gene>
    <name evidence="3" type="ORF">LPLAT_LOCUS8142</name>
</gene>
<keyword evidence="1" id="KW-0862">Zinc</keyword>
<dbReference type="GO" id="GO:0008270">
    <property type="term" value="F:zinc ion binding"/>
    <property type="evidence" value="ECO:0007669"/>
    <property type="project" value="UniProtKB-UniRule"/>
</dbReference>
<dbReference type="Pfam" id="PF04438">
    <property type="entry name" value="zf-HIT"/>
    <property type="match status" value="1"/>
</dbReference>
<dbReference type="PROSITE" id="PS51083">
    <property type="entry name" value="ZF_HIT"/>
    <property type="match status" value="1"/>
</dbReference>
<evidence type="ECO:0000256" key="1">
    <source>
        <dbReference type="PROSITE-ProRule" id="PRU00453"/>
    </source>
</evidence>
<name>A0AAV2NR65_9HYME</name>
<evidence type="ECO:0000313" key="4">
    <source>
        <dbReference type="Proteomes" id="UP001497644"/>
    </source>
</evidence>
<feature type="domain" description="HIT-type" evidence="2">
    <location>
        <begin position="14"/>
        <end position="47"/>
    </location>
</feature>
<dbReference type="Gene3D" id="3.30.60.190">
    <property type="match status" value="1"/>
</dbReference>
<protein>
    <recommendedName>
        <fullName evidence="2">HIT-type domain-containing protein</fullName>
    </recommendedName>
</protein>
<dbReference type="CDD" id="cd23024">
    <property type="entry name" value="zf-HIT_ZNHIT2-3"/>
    <property type="match status" value="1"/>
</dbReference>
<dbReference type="PANTHER" id="PTHR15555:SF0">
    <property type="entry name" value="ZINC FINGER HIT DOMAIN-CONTAINING PROTEIN 2"/>
    <property type="match status" value="1"/>
</dbReference>
<dbReference type="Proteomes" id="UP001497644">
    <property type="component" value="Chromosome 3"/>
</dbReference>
<organism evidence="3 4">
    <name type="scientific">Lasius platythorax</name>
    <dbReference type="NCBI Taxonomy" id="488582"/>
    <lineage>
        <taxon>Eukaryota</taxon>
        <taxon>Metazoa</taxon>
        <taxon>Ecdysozoa</taxon>
        <taxon>Arthropoda</taxon>
        <taxon>Hexapoda</taxon>
        <taxon>Insecta</taxon>
        <taxon>Pterygota</taxon>
        <taxon>Neoptera</taxon>
        <taxon>Endopterygota</taxon>
        <taxon>Hymenoptera</taxon>
        <taxon>Apocrita</taxon>
        <taxon>Aculeata</taxon>
        <taxon>Formicoidea</taxon>
        <taxon>Formicidae</taxon>
        <taxon>Formicinae</taxon>
        <taxon>Lasius</taxon>
        <taxon>Lasius</taxon>
    </lineage>
</organism>
<dbReference type="SUPFAM" id="SSF144232">
    <property type="entry name" value="HIT/MYND zinc finger-like"/>
    <property type="match status" value="1"/>
</dbReference>
<keyword evidence="1" id="KW-0863">Zinc-finger</keyword>
<dbReference type="InterPro" id="IPR007529">
    <property type="entry name" value="Znf_HIT"/>
</dbReference>
<keyword evidence="4" id="KW-1185">Reference proteome</keyword>
<evidence type="ECO:0000259" key="2">
    <source>
        <dbReference type="PROSITE" id="PS51083"/>
    </source>
</evidence>
<dbReference type="EMBL" id="OZ034826">
    <property type="protein sequence ID" value="CAL1682301.1"/>
    <property type="molecule type" value="Genomic_DNA"/>
</dbReference>